<accession>A0A142CSN7</accession>
<evidence type="ECO:0000259" key="2">
    <source>
        <dbReference type="Pfam" id="PF00582"/>
    </source>
</evidence>
<dbReference type="RefSeq" id="WP_062386577.1">
    <property type="nucleotide sequence ID" value="NZ_CP014750.1"/>
</dbReference>
<dbReference type="KEGG" id="tpep:A0127_00675"/>
<reference evidence="4" key="1">
    <citation type="submission" date="2016-03" db="EMBL/GenBank/DDBJ databases">
        <authorList>
            <person name="Oger P.M."/>
        </authorList>
    </citation>
    <scope>NUCLEOTIDE SEQUENCE [LARGE SCALE GENOMIC DNA]</scope>
    <source>
        <strain evidence="4">OG-1</strain>
    </source>
</reference>
<dbReference type="GeneID" id="27139015"/>
<evidence type="ECO:0000256" key="1">
    <source>
        <dbReference type="ARBA" id="ARBA00008791"/>
    </source>
</evidence>
<feature type="domain" description="UspA" evidence="2">
    <location>
        <begin position="2"/>
        <end position="149"/>
    </location>
</feature>
<proteinExistence type="inferred from homology"/>
<protein>
    <submittedName>
        <fullName evidence="3">Universal stress protein</fullName>
    </submittedName>
</protein>
<name>A0A142CSN7_9EURY</name>
<dbReference type="Gene3D" id="3.40.50.620">
    <property type="entry name" value="HUPs"/>
    <property type="match status" value="1"/>
</dbReference>
<dbReference type="Pfam" id="PF00582">
    <property type="entry name" value="Usp"/>
    <property type="match status" value="1"/>
</dbReference>
<gene>
    <name evidence="3" type="ORF">A0127_00675</name>
</gene>
<dbReference type="PANTHER" id="PTHR46268">
    <property type="entry name" value="STRESS RESPONSE PROTEIN NHAX"/>
    <property type="match status" value="1"/>
</dbReference>
<keyword evidence="4" id="KW-1185">Reference proteome</keyword>
<evidence type="ECO:0000313" key="4">
    <source>
        <dbReference type="Proteomes" id="UP000073604"/>
    </source>
</evidence>
<dbReference type="STRING" id="53952.A0127_00675"/>
<comment type="similarity">
    <text evidence="1">Belongs to the universal stress protein A family.</text>
</comment>
<dbReference type="InterPro" id="IPR014729">
    <property type="entry name" value="Rossmann-like_a/b/a_fold"/>
</dbReference>
<dbReference type="EMBL" id="CP014750">
    <property type="protein sequence ID" value="AMQ17789.1"/>
    <property type="molecule type" value="Genomic_DNA"/>
</dbReference>
<dbReference type="OrthoDB" id="105697at2157"/>
<dbReference type="SUPFAM" id="SSF52402">
    <property type="entry name" value="Adenine nucleotide alpha hydrolases-like"/>
    <property type="match status" value="1"/>
</dbReference>
<dbReference type="PANTHER" id="PTHR46268:SF25">
    <property type="entry name" value="USPA DOMAIN PROTEIN"/>
    <property type="match status" value="1"/>
</dbReference>
<dbReference type="AlphaFoldDB" id="A0A142CSN7"/>
<dbReference type="InterPro" id="IPR006016">
    <property type="entry name" value="UspA"/>
</dbReference>
<organism evidence="3 4">
    <name type="scientific">Thermococcus peptonophilus</name>
    <dbReference type="NCBI Taxonomy" id="53952"/>
    <lineage>
        <taxon>Archaea</taxon>
        <taxon>Methanobacteriati</taxon>
        <taxon>Methanobacteriota</taxon>
        <taxon>Thermococci</taxon>
        <taxon>Thermococcales</taxon>
        <taxon>Thermococcaceae</taxon>
        <taxon>Thermococcus</taxon>
    </lineage>
</organism>
<sequence>MRILVLVDGSKWSQKAALHAFSVAKKKGAKVILFSALDRREAQAIAVSLAMRSGDVEKLKRFEETAWKEMKKSIHDVISALLELGQREGINCSFRIVEGSAREKVLEEANSGKYSLVVMGAYGKSGKTRIGSLLEDIVGEIKPPVMIVR</sequence>
<evidence type="ECO:0000313" key="3">
    <source>
        <dbReference type="EMBL" id="AMQ17789.1"/>
    </source>
</evidence>
<dbReference type="CDD" id="cd00293">
    <property type="entry name" value="USP-like"/>
    <property type="match status" value="1"/>
</dbReference>
<dbReference type="Proteomes" id="UP000073604">
    <property type="component" value="Chromosome"/>
</dbReference>